<dbReference type="Gene3D" id="3.40.50.720">
    <property type="entry name" value="NAD(P)-binding Rossmann-like Domain"/>
    <property type="match status" value="1"/>
</dbReference>
<dbReference type="InterPro" id="IPR002347">
    <property type="entry name" value="SDR_fam"/>
</dbReference>
<dbReference type="PANTHER" id="PTHR43431">
    <property type="entry name" value="OXIDOREDUCTASE, SHORT CHAIN DEHYDROGENASE/REDUCTASE FAMILY (AFU_ORTHOLOGUE AFUA_5G14000)"/>
    <property type="match status" value="1"/>
</dbReference>
<dbReference type="PRINTS" id="PR00081">
    <property type="entry name" value="GDHRDH"/>
</dbReference>
<keyword evidence="2" id="KW-1185">Reference proteome</keyword>
<organism evidence="1 2">
    <name type="scientific">Actinomadura meridiana</name>
    <dbReference type="NCBI Taxonomy" id="559626"/>
    <lineage>
        <taxon>Bacteria</taxon>
        <taxon>Bacillati</taxon>
        <taxon>Actinomycetota</taxon>
        <taxon>Actinomycetes</taxon>
        <taxon>Streptosporangiales</taxon>
        <taxon>Thermomonosporaceae</taxon>
        <taxon>Actinomadura</taxon>
    </lineage>
</organism>
<dbReference type="SUPFAM" id="SSF51735">
    <property type="entry name" value="NAD(P)-binding Rossmann-fold domains"/>
    <property type="match status" value="1"/>
</dbReference>
<evidence type="ECO:0000313" key="1">
    <source>
        <dbReference type="EMBL" id="GAA4232903.1"/>
    </source>
</evidence>
<protein>
    <recommendedName>
        <fullName evidence="3">Short-chain dehydrogenase</fullName>
    </recommendedName>
</protein>
<dbReference type="EMBL" id="BAABAS010000006">
    <property type="protein sequence ID" value="GAA4232903.1"/>
    <property type="molecule type" value="Genomic_DNA"/>
</dbReference>
<name>A0ABP8C425_9ACTN</name>
<comment type="caution">
    <text evidence="1">The sequence shown here is derived from an EMBL/GenBank/DDBJ whole genome shotgun (WGS) entry which is preliminary data.</text>
</comment>
<evidence type="ECO:0008006" key="3">
    <source>
        <dbReference type="Google" id="ProtNLM"/>
    </source>
</evidence>
<sequence>MSGAVVVGAGPGIGRSVALRFAREGLPVAVVARTAATVRAVADEVAALGVRAVPLTADVADEVSVRAALDAATSEIGLPDVVVYNAALVQPDALGELTARAQLDAWAVNVVGALTAAAHVAPEMARRGTGSFLITGGMPEPKPQYVSLSLGKAGVRTLVRLLDQEYGPAGVHAASVTVDGPVAPGTPFDPDLIAEHYWHLHGQPQDQWQQEVLYSGLSPAHDH</sequence>
<dbReference type="Proteomes" id="UP001501710">
    <property type="component" value="Unassembled WGS sequence"/>
</dbReference>
<accession>A0ABP8C425</accession>
<dbReference type="PANTHER" id="PTHR43431:SF1">
    <property type="entry name" value="OS08G0476300 PROTEIN"/>
    <property type="match status" value="1"/>
</dbReference>
<dbReference type="InterPro" id="IPR036291">
    <property type="entry name" value="NAD(P)-bd_dom_sf"/>
</dbReference>
<evidence type="ECO:0000313" key="2">
    <source>
        <dbReference type="Proteomes" id="UP001501710"/>
    </source>
</evidence>
<dbReference type="RefSeq" id="WP_344897355.1">
    <property type="nucleotide sequence ID" value="NZ_BAABAS010000006.1"/>
</dbReference>
<reference evidence="2" key="1">
    <citation type="journal article" date="2019" name="Int. J. Syst. Evol. Microbiol.">
        <title>The Global Catalogue of Microorganisms (GCM) 10K type strain sequencing project: providing services to taxonomists for standard genome sequencing and annotation.</title>
        <authorList>
            <consortium name="The Broad Institute Genomics Platform"/>
            <consortium name="The Broad Institute Genome Sequencing Center for Infectious Disease"/>
            <person name="Wu L."/>
            <person name="Ma J."/>
        </authorList>
    </citation>
    <scope>NUCLEOTIDE SEQUENCE [LARGE SCALE GENOMIC DNA]</scope>
    <source>
        <strain evidence="2">JCM 17440</strain>
    </source>
</reference>
<proteinExistence type="predicted"/>
<gene>
    <name evidence="1" type="ORF">GCM10022254_34070</name>
</gene>
<dbReference type="Pfam" id="PF00106">
    <property type="entry name" value="adh_short"/>
    <property type="match status" value="1"/>
</dbReference>